<feature type="region of interest" description="Disordered" evidence="1">
    <location>
        <begin position="1"/>
        <end position="38"/>
    </location>
</feature>
<dbReference type="AlphaFoldDB" id="A0A329QHV1"/>
<evidence type="ECO:0008006" key="5">
    <source>
        <dbReference type="Google" id="ProtNLM"/>
    </source>
</evidence>
<feature type="transmembrane region" description="Helical" evidence="2">
    <location>
        <begin position="47"/>
        <end position="73"/>
    </location>
</feature>
<feature type="transmembrane region" description="Helical" evidence="2">
    <location>
        <begin position="171"/>
        <end position="192"/>
    </location>
</feature>
<feature type="compositionally biased region" description="Basic and acidic residues" evidence="1">
    <location>
        <begin position="9"/>
        <end position="23"/>
    </location>
</feature>
<evidence type="ECO:0000256" key="2">
    <source>
        <dbReference type="SAM" id="Phobius"/>
    </source>
</evidence>
<dbReference type="Proteomes" id="UP000250462">
    <property type="component" value="Unassembled WGS sequence"/>
</dbReference>
<proteinExistence type="predicted"/>
<keyword evidence="4" id="KW-1185">Reference proteome</keyword>
<evidence type="ECO:0000313" key="4">
    <source>
        <dbReference type="Proteomes" id="UP000250462"/>
    </source>
</evidence>
<organism evidence="3 4">
    <name type="scientific">Phytoactinopolyspora halophila</name>
    <dbReference type="NCBI Taxonomy" id="1981511"/>
    <lineage>
        <taxon>Bacteria</taxon>
        <taxon>Bacillati</taxon>
        <taxon>Actinomycetota</taxon>
        <taxon>Actinomycetes</taxon>
        <taxon>Jiangellales</taxon>
        <taxon>Jiangellaceae</taxon>
        <taxon>Phytoactinopolyspora</taxon>
    </lineage>
</organism>
<keyword evidence="2" id="KW-0812">Transmembrane</keyword>
<protein>
    <recommendedName>
        <fullName evidence="5">DUF4386 domain-containing protein</fullName>
    </recommendedName>
</protein>
<feature type="transmembrane region" description="Helical" evidence="2">
    <location>
        <begin position="93"/>
        <end position="116"/>
    </location>
</feature>
<accession>A0A329QHV1</accession>
<evidence type="ECO:0000256" key="1">
    <source>
        <dbReference type="SAM" id="MobiDB-lite"/>
    </source>
</evidence>
<name>A0A329QHV1_9ACTN</name>
<comment type="caution">
    <text evidence="3">The sequence shown here is derived from an EMBL/GenBank/DDBJ whole genome shotgun (WGS) entry which is preliminary data.</text>
</comment>
<keyword evidence="2" id="KW-0472">Membrane</keyword>
<reference evidence="3 4" key="1">
    <citation type="submission" date="2018-06" db="EMBL/GenBank/DDBJ databases">
        <title>Phytoactinopolyspora halophila sp. nov., a novel halophilic actinomycete isolated from a saline soil in China.</title>
        <authorList>
            <person name="Tang S.-K."/>
        </authorList>
    </citation>
    <scope>NUCLEOTIDE SEQUENCE [LARGE SCALE GENOMIC DNA]</scope>
    <source>
        <strain evidence="3 4">YIM 96934</strain>
    </source>
</reference>
<feature type="transmembrane region" description="Helical" evidence="2">
    <location>
        <begin position="128"/>
        <end position="151"/>
    </location>
</feature>
<sequence length="260" mass="26675">MFSEAVCPRSREPARHVTNREAAEEPTMTTRQNTTDPPAVTAPGPSLVAPAVTFVASFVASLILGPILGAGAAPSPFSDADAARDYFADNPTVSQITGLVQFGAAIALGVFTAASLSRMRQLVPNTSAPAIGAVGGSLSAIFLAINGVLQWVLGQADITHDEALVQALHHLYFGAGGPAHVGTLGLLVAGIAWMAISAGALPRWLSVVGVVIASISVVSLITFLTSGAAPLVAIGRFTAMIWIVVTAVLVSRSRRTRTDG</sequence>
<dbReference type="EMBL" id="QMIG01000018">
    <property type="protein sequence ID" value="RAW11894.1"/>
    <property type="molecule type" value="Genomic_DNA"/>
</dbReference>
<feature type="compositionally biased region" description="Polar residues" evidence="1">
    <location>
        <begin position="27"/>
        <end position="36"/>
    </location>
</feature>
<feature type="transmembrane region" description="Helical" evidence="2">
    <location>
        <begin position="204"/>
        <end position="225"/>
    </location>
</feature>
<keyword evidence="2" id="KW-1133">Transmembrane helix</keyword>
<feature type="transmembrane region" description="Helical" evidence="2">
    <location>
        <begin position="231"/>
        <end position="250"/>
    </location>
</feature>
<evidence type="ECO:0000313" key="3">
    <source>
        <dbReference type="EMBL" id="RAW11894.1"/>
    </source>
</evidence>
<gene>
    <name evidence="3" type="ORF">DPM12_15645</name>
</gene>